<protein>
    <recommendedName>
        <fullName evidence="3">SRPBCC domain-containing protein</fullName>
    </recommendedName>
</protein>
<gene>
    <name evidence="1" type="ORF">EDB81DRAFT_854782</name>
</gene>
<evidence type="ECO:0008006" key="3">
    <source>
        <dbReference type="Google" id="ProtNLM"/>
    </source>
</evidence>
<evidence type="ECO:0000313" key="2">
    <source>
        <dbReference type="Proteomes" id="UP000738349"/>
    </source>
</evidence>
<dbReference type="SUPFAM" id="SSF55961">
    <property type="entry name" value="Bet v1-like"/>
    <property type="match status" value="1"/>
</dbReference>
<dbReference type="Proteomes" id="UP000738349">
    <property type="component" value="Unassembled WGS sequence"/>
</dbReference>
<organism evidence="1 2">
    <name type="scientific">Dactylonectria macrodidyma</name>
    <dbReference type="NCBI Taxonomy" id="307937"/>
    <lineage>
        <taxon>Eukaryota</taxon>
        <taxon>Fungi</taxon>
        <taxon>Dikarya</taxon>
        <taxon>Ascomycota</taxon>
        <taxon>Pezizomycotina</taxon>
        <taxon>Sordariomycetes</taxon>
        <taxon>Hypocreomycetidae</taxon>
        <taxon>Hypocreales</taxon>
        <taxon>Nectriaceae</taxon>
        <taxon>Dactylonectria</taxon>
    </lineage>
</organism>
<comment type="caution">
    <text evidence="1">The sequence shown here is derived from an EMBL/GenBank/DDBJ whole genome shotgun (WGS) entry which is preliminary data.</text>
</comment>
<dbReference type="InterPro" id="IPR023393">
    <property type="entry name" value="START-like_dom_sf"/>
</dbReference>
<proteinExistence type="predicted"/>
<dbReference type="Pfam" id="PF10604">
    <property type="entry name" value="Polyketide_cyc2"/>
    <property type="match status" value="1"/>
</dbReference>
<dbReference type="Gene3D" id="3.30.530.20">
    <property type="match status" value="1"/>
</dbReference>
<evidence type="ECO:0000313" key="1">
    <source>
        <dbReference type="EMBL" id="KAH7156725.1"/>
    </source>
</evidence>
<dbReference type="PANTHER" id="PTHR36166:SF1">
    <property type="entry name" value="SRPBCC DOMAIN-CONTAINING PROTEIN"/>
    <property type="match status" value="1"/>
</dbReference>
<name>A0A9P9FA97_9HYPO</name>
<dbReference type="AlphaFoldDB" id="A0A9P9FA97"/>
<sequence length="151" mass="17028">MPLSVHAQIEISAPPATVRATFLNFAAYQGWHKGWEIEHVEVKDAASGLQTGDKLKVNMQGMVFHPTVEQNTPECFTWGGSAYGLFVGKHQFLFSPSKENPGGTTFIQSEEFKGPLTIFFWPWRNKEFKSANWDAFNANIKKEAERAFSQT</sequence>
<reference evidence="1" key="1">
    <citation type="journal article" date="2021" name="Nat. Commun.">
        <title>Genetic determinants of endophytism in the Arabidopsis root mycobiome.</title>
        <authorList>
            <person name="Mesny F."/>
            <person name="Miyauchi S."/>
            <person name="Thiergart T."/>
            <person name="Pickel B."/>
            <person name="Atanasova L."/>
            <person name="Karlsson M."/>
            <person name="Huettel B."/>
            <person name="Barry K.W."/>
            <person name="Haridas S."/>
            <person name="Chen C."/>
            <person name="Bauer D."/>
            <person name="Andreopoulos W."/>
            <person name="Pangilinan J."/>
            <person name="LaButti K."/>
            <person name="Riley R."/>
            <person name="Lipzen A."/>
            <person name="Clum A."/>
            <person name="Drula E."/>
            <person name="Henrissat B."/>
            <person name="Kohler A."/>
            <person name="Grigoriev I.V."/>
            <person name="Martin F.M."/>
            <person name="Hacquard S."/>
        </authorList>
    </citation>
    <scope>NUCLEOTIDE SEQUENCE</scope>
    <source>
        <strain evidence="1">MPI-CAGE-AT-0147</strain>
    </source>
</reference>
<dbReference type="InterPro" id="IPR019587">
    <property type="entry name" value="Polyketide_cyclase/dehydratase"/>
</dbReference>
<dbReference type="CDD" id="cd07822">
    <property type="entry name" value="SRPBCC_4"/>
    <property type="match status" value="1"/>
</dbReference>
<dbReference type="EMBL" id="JAGMUV010000005">
    <property type="protein sequence ID" value="KAH7156725.1"/>
    <property type="molecule type" value="Genomic_DNA"/>
</dbReference>
<keyword evidence="2" id="KW-1185">Reference proteome</keyword>
<dbReference type="PANTHER" id="PTHR36166">
    <property type="entry name" value="CHROMOSOME 9, WHOLE GENOME SHOTGUN SEQUENCE"/>
    <property type="match status" value="1"/>
</dbReference>
<dbReference type="OrthoDB" id="509124at2759"/>
<accession>A0A9P9FA97</accession>